<dbReference type="InterPro" id="IPR001638">
    <property type="entry name" value="Solute-binding_3/MltF_N"/>
</dbReference>
<evidence type="ECO:0000256" key="2">
    <source>
        <dbReference type="ARBA" id="ARBA00022448"/>
    </source>
</evidence>
<reference evidence="6 7" key="1">
    <citation type="submission" date="2018-02" db="EMBL/GenBank/DDBJ databases">
        <title>Genomic Encyclopedia of Archaeal and Bacterial Type Strains, Phase II (KMG-II): from individual species to whole genera.</title>
        <authorList>
            <person name="Goeker M."/>
        </authorList>
    </citation>
    <scope>NUCLEOTIDE SEQUENCE [LARGE SCALE GENOMIC DNA]</scope>
    <source>
        <strain evidence="6 7">YU 961-1</strain>
    </source>
</reference>
<gene>
    <name evidence="6" type="ORF">CLV40_10799</name>
</gene>
<name>A0A2S6GQF5_9PSEU</name>
<keyword evidence="2" id="KW-0813">Transport</keyword>
<dbReference type="Pfam" id="PF00497">
    <property type="entry name" value="SBP_bac_3"/>
    <property type="match status" value="1"/>
</dbReference>
<keyword evidence="3" id="KW-0732">Signal</keyword>
<dbReference type="GO" id="GO:0030288">
    <property type="term" value="C:outer membrane-bounded periplasmic space"/>
    <property type="evidence" value="ECO:0007669"/>
    <property type="project" value="TreeGrafter"/>
</dbReference>
<evidence type="ECO:0000313" key="6">
    <source>
        <dbReference type="EMBL" id="PPK67436.1"/>
    </source>
</evidence>
<sequence>MSTGGNRWLRLGGVAVGVVAALVIAVTVWYQAVPTLDDLKAEAGLKGKAELVIGVKVDMPGIGLYDPETKTYSGFDVDIAYLIAADLGFQSDEVRFLEIQNEDRSRMRGVTGERVDLVIATYSATPEREAGRQVSFSDPYLETEQSVVTRKDHGPVLALSGLAGERVCTLSTSTSEGPLPKAGAKVVYEDTIAACIAKLRSGELDAVTTDAVILGGFVEKYPDELRHHDIGLETPELWAVNTGGNEALRKLVNISLYNSRNDPADKRWENAFDKHLRPMQKASPNQPNPIDEQPEVAEVEVRRWPWERLSGLVLPVR</sequence>
<feature type="transmembrane region" description="Helical" evidence="4">
    <location>
        <begin position="12"/>
        <end position="30"/>
    </location>
</feature>
<dbReference type="SMART" id="SM00062">
    <property type="entry name" value="PBPb"/>
    <property type="match status" value="1"/>
</dbReference>
<dbReference type="InterPro" id="IPR051455">
    <property type="entry name" value="Bact_solute-bind_prot3"/>
</dbReference>
<evidence type="ECO:0000259" key="5">
    <source>
        <dbReference type="SMART" id="SM00062"/>
    </source>
</evidence>
<evidence type="ECO:0000256" key="1">
    <source>
        <dbReference type="ARBA" id="ARBA00010333"/>
    </source>
</evidence>
<dbReference type="GO" id="GO:0005576">
    <property type="term" value="C:extracellular region"/>
    <property type="evidence" value="ECO:0007669"/>
    <property type="project" value="TreeGrafter"/>
</dbReference>
<dbReference type="PANTHER" id="PTHR30085:SF6">
    <property type="entry name" value="ABC TRANSPORTER GLUTAMINE-BINDING PROTEIN GLNH"/>
    <property type="match status" value="1"/>
</dbReference>
<keyword evidence="4" id="KW-0812">Transmembrane</keyword>
<dbReference type="PANTHER" id="PTHR30085">
    <property type="entry name" value="AMINO ACID ABC TRANSPORTER PERMEASE"/>
    <property type="match status" value="1"/>
</dbReference>
<comment type="caution">
    <text evidence="6">The sequence shown here is derived from an EMBL/GenBank/DDBJ whole genome shotgun (WGS) entry which is preliminary data.</text>
</comment>
<keyword evidence="4" id="KW-1133">Transmembrane helix</keyword>
<evidence type="ECO:0000313" key="7">
    <source>
        <dbReference type="Proteomes" id="UP000239203"/>
    </source>
</evidence>
<keyword evidence="4" id="KW-0472">Membrane</keyword>
<dbReference type="SUPFAM" id="SSF53850">
    <property type="entry name" value="Periplasmic binding protein-like II"/>
    <property type="match status" value="1"/>
</dbReference>
<dbReference type="AlphaFoldDB" id="A0A2S6GQF5"/>
<organism evidence="6 7">
    <name type="scientific">Actinokineospora auranticolor</name>
    <dbReference type="NCBI Taxonomy" id="155976"/>
    <lineage>
        <taxon>Bacteria</taxon>
        <taxon>Bacillati</taxon>
        <taxon>Actinomycetota</taxon>
        <taxon>Actinomycetes</taxon>
        <taxon>Pseudonocardiales</taxon>
        <taxon>Pseudonocardiaceae</taxon>
        <taxon>Actinokineospora</taxon>
    </lineage>
</organism>
<protein>
    <submittedName>
        <fullName evidence="6">Glutamate transport system substrate-binding protein</fullName>
    </submittedName>
</protein>
<comment type="similarity">
    <text evidence="1">Belongs to the bacterial solute-binding protein 3 family.</text>
</comment>
<evidence type="ECO:0000256" key="3">
    <source>
        <dbReference type="ARBA" id="ARBA00022729"/>
    </source>
</evidence>
<evidence type="ECO:0000256" key="4">
    <source>
        <dbReference type="SAM" id="Phobius"/>
    </source>
</evidence>
<dbReference type="RefSeq" id="WP_181043518.1">
    <property type="nucleotide sequence ID" value="NZ_CP154825.1"/>
</dbReference>
<dbReference type="Gene3D" id="3.40.190.10">
    <property type="entry name" value="Periplasmic binding protein-like II"/>
    <property type="match status" value="2"/>
</dbReference>
<accession>A0A2S6GQF5</accession>
<keyword evidence="7" id="KW-1185">Reference proteome</keyword>
<proteinExistence type="inferred from homology"/>
<dbReference type="Proteomes" id="UP000239203">
    <property type="component" value="Unassembled WGS sequence"/>
</dbReference>
<dbReference type="GO" id="GO:0006865">
    <property type="term" value="P:amino acid transport"/>
    <property type="evidence" value="ECO:0007669"/>
    <property type="project" value="TreeGrafter"/>
</dbReference>
<feature type="domain" description="Solute-binding protein family 3/N-terminal" evidence="5">
    <location>
        <begin position="50"/>
        <end position="275"/>
    </location>
</feature>
<dbReference type="EMBL" id="PTIX01000007">
    <property type="protein sequence ID" value="PPK67436.1"/>
    <property type="molecule type" value="Genomic_DNA"/>
</dbReference>